<evidence type="ECO:0000259" key="3">
    <source>
        <dbReference type="Pfam" id="PF00329"/>
    </source>
</evidence>
<dbReference type="AlphaFoldDB" id="A0A7W8FFD8"/>
<evidence type="ECO:0000313" key="4">
    <source>
        <dbReference type="EMBL" id="MBB5142700.1"/>
    </source>
</evidence>
<gene>
    <name evidence="4" type="ORF">HNQ38_000779</name>
</gene>
<comment type="similarity">
    <text evidence="1">Belongs to the complex I 30 kDa subunit family.</text>
</comment>
<dbReference type="SUPFAM" id="SSF143243">
    <property type="entry name" value="Nqo5-like"/>
    <property type="match status" value="1"/>
</dbReference>
<dbReference type="PANTHER" id="PTHR10884:SF14">
    <property type="entry name" value="NADH DEHYDROGENASE [UBIQUINONE] IRON-SULFUR PROTEIN 3, MITOCHONDRIAL"/>
    <property type="match status" value="1"/>
</dbReference>
<feature type="compositionally biased region" description="Basic and acidic residues" evidence="2">
    <location>
        <begin position="88"/>
        <end position="101"/>
    </location>
</feature>
<organism evidence="4 5">
    <name type="scientific">Desulfovibrio intestinalis</name>
    <dbReference type="NCBI Taxonomy" id="58621"/>
    <lineage>
        <taxon>Bacteria</taxon>
        <taxon>Pseudomonadati</taxon>
        <taxon>Thermodesulfobacteriota</taxon>
        <taxon>Desulfovibrionia</taxon>
        <taxon>Desulfovibrionales</taxon>
        <taxon>Desulfovibrionaceae</taxon>
        <taxon>Desulfovibrio</taxon>
    </lineage>
</organism>
<proteinExistence type="inferred from homology"/>
<dbReference type="InterPro" id="IPR001268">
    <property type="entry name" value="NADH_UbQ_OxRdtase_30kDa_su"/>
</dbReference>
<reference evidence="4 5" key="1">
    <citation type="submission" date="2020-08" db="EMBL/GenBank/DDBJ databases">
        <title>Genomic Encyclopedia of Type Strains, Phase IV (KMG-IV): sequencing the most valuable type-strain genomes for metagenomic binning, comparative biology and taxonomic classification.</title>
        <authorList>
            <person name="Goeker M."/>
        </authorList>
    </citation>
    <scope>NUCLEOTIDE SEQUENCE [LARGE SCALE GENOMIC DNA]</scope>
    <source>
        <strain evidence="4 5">DSM 11275</strain>
    </source>
</reference>
<dbReference type="PANTHER" id="PTHR10884">
    <property type="entry name" value="NADH DEHYDROGENASE UBIQUINONE IRON-SULFUR PROTEIN 3"/>
    <property type="match status" value="1"/>
</dbReference>
<feature type="domain" description="NADH:ubiquinone oxidoreductase 30kDa subunit" evidence="3">
    <location>
        <begin position="169"/>
        <end position="249"/>
    </location>
</feature>
<dbReference type="Gene3D" id="3.30.460.80">
    <property type="entry name" value="NADH:ubiquinone oxidoreductase, 30kDa subunit"/>
    <property type="match status" value="1"/>
</dbReference>
<dbReference type="EMBL" id="JACHGO010000002">
    <property type="protein sequence ID" value="MBB5142700.1"/>
    <property type="molecule type" value="Genomic_DNA"/>
</dbReference>
<sequence>MTQQNAPNEALAAKLAALSGAEVRQTDYAAKGYDLDVSLTPETLVPAVTIMDEAGYFLETITGVDWLGEQAALRKAAEAAEAAEAKARADAQAKLAEETKPETTGSESAAATSSAAPNTAPGTGADVGTVAGAGAATNSGSGTATKTGATPAQDTAAQVPPPEAAPLPEDEIEVVYDFNRFESRHRVVLRVRTPRSQPQVPTILNIYPIAHWHEREAHDFFGIVFTGHSYLVPLLLPEDADFHPLLKDYGA</sequence>
<dbReference type="Proteomes" id="UP000539075">
    <property type="component" value="Unassembled WGS sequence"/>
</dbReference>
<protein>
    <submittedName>
        <fullName evidence="4">NADH-quinone oxidoreductase subunit C</fullName>
    </submittedName>
</protein>
<dbReference type="Pfam" id="PF00329">
    <property type="entry name" value="Complex1_30kDa"/>
    <property type="match status" value="1"/>
</dbReference>
<feature type="region of interest" description="Disordered" evidence="2">
    <location>
        <begin position="88"/>
        <end position="166"/>
    </location>
</feature>
<evidence type="ECO:0000256" key="2">
    <source>
        <dbReference type="SAM" id="MobiDB-lite"/>
    </source>
</evidence>
<dbReference type="GO" id="GO:0008137">
    <property type="term" value="F:NADH dehydrogenase (ubiquinone) activity"/>
    <property type="evidence" value="ECO:0007669"/>
    <property type="project" value="InterPro"/>
</dbReference>
<evidence type="ECO:0000256" key="1">
    <source>
        <dbReference type="ARBA" id="ARBA00007569"/>
    </source>
</evidence>
<comment type="caution">
    <text evidence="4">The sequence shown here is derived from an EMBL/GenBank/DDBJ whole genome shotgun (WGS) entry which is preliminary data.</text>
</comment>
<evidence type="ECO:0000313" key="5">
    <source>
        <dbReference type="Proteomes" id="UP000539075"/>
    </source>
</evidence>
<dbReference type="InterPro" id="IPR037232">
    <property type="entry name" value="NADH_quin_OxRdtase_su_C/D-like"/>
</dbReference>
<accession>A0A7W8FFD8</accession>
<feature type="compositionally biased region" description="Low complexity" evidence="2">
    <location>
        <begin position="102"/>
        <end position="158"/>
    </location>
</feature>
<keyword evidence="5" id="KW-1185">Reference proteome</keyword>
<dbReference type="RefSeq" id="WP_183718081.1">
    <property type="nucleotide sequence ID" value="NZ_JACHGO010000002.1"/>
</dbReference>
<name>A0A7W8FFD8_9BACT</name>